<dbReference type="InterPro" id="IPR016181">
    <property type="entry name" value="Acyl_CoA_acyltransferase"/>
</dbReference>
<evidence type="ECO:0000313" key="1">
    <source>
        <dbReference type="EMBL" id="MET4758102.1"/>
    </source>
</evidence>
<gene>
    <name evidence="1" type="ORF">V5J35_003294</name>
</gene>
<reference evidence="1 2" key="1">
    <citation type="submission" date="2024-06" db="EMBL/GenBank/DDBJ databases">
        <title>Genomic Encyclopedia of Type Strains, Phase V (KMG-V): Genome sequencing to study the core and pangenomes of soil and plant-associated prokaryotes.</title>
        <authorList>
            <person name="Whitman W."/>
        </authorList>
    </citation>
    <scope>NUCLEOTIDE SEQUENCE [LARGE SCALE GENOMIC DNA]</scope>
    <source>
        <strain evidence="1 2">NE40</strain>
    </source>
</reference>
<dbReference type="RefSeq" id="WP_354022204.1">
    <property type="nucleotide sequence ID" value="NZ_JBEWTD010000002.1"/>
</dbReference>
<keyword evidence="2" id="KW-1185">Reference proteome</keyword>
<accession>A0ABV2SK26</accession>
<dbReference type="SUPFAM" id="SSF55729">
    <property type="entry name" value="Acyl-CoA N-acyltransferases (Nat)"/>
    <property type="match status" value="1"/>
</dbReference>
<organism evidence="1 2">
    <name type="scientific">Endozoicomonas lisbonensis</name>
    <dbReference type="NCBI Taxonomy" id="3120522"/>
    <lineage>
        <taxon>Bacteria</taxon>
        <taxon>Pseudomonadati</taxon>
        <taxon>Pseudomonadota</taxon>
        <taxon>Gammaproteobacteria</taxon>
        <taxon>Oceanospirillales</taxon>
        <taxon>Endozoicomonadaceae</taxon>
        <taxon>Endozoicomonas</taxon>
    </lineage>
</organism>
<dbReference type="Proteomes" id="UP001549366">
    <property type="component" value="Unassembled WGS sequence"/>
</dbReference>
<proteinExistence type="predicted"/>
<sequence length="200" mass="22773">MPFHQVGVPAGTSFKHILSGRTFILERYSTSERLILALYHQNADGQKSEAGHVKAASEFDSHLALGPLDSNSHFSVTYIRTEDEYRNISLGAMLMFIVAREVQINGGVHLYIQYPVLESLGFYCQFGFYPAPENVEKQHFTALEDIREIRRALGFDDLDHLEIPPQDKIRMNRSFSLWRGAVNPVLELLIKKLEGLYIFG</sequence>
<evidence type="ECO:0000313" key="2">
    <source>
        <dbReference type="Proteomes" id="UP001549366"/>
    </source>
</evidence>
<name>A0ABV2SK26_9GAMM</name>
<dbReference type="EMBL" id="JBEWTB010000002">
    <property type="protein sequence ID" value="MET4758102.1"/>
    <property type="molecule type" value="Genomic_DNA"/>
</dbReference>
<evidence type="ECO:0008006" key="3">
    <source>
        <dbReference type="Google" id="ProtNLM"/>
    </source>
</evidence>
<protein>
    <recommendedName>
        <fullName evidence="3">N-acetyltransferase domain-containing protein</fullName>
    </recommendedName>
</protein>
<comment type="caution">
    <text evidence="1">The sequence shown here is derived from an EMBL/GenBank/DDBJ whole genome shotgun (WGS) entry which is preliminary data.</text>
</comment>